<dbReference type="AlphaFoldDB" id="A0A183GVZ1"/>
<dbReference type="WBParaSite" id="HPBE_0002686101-mRNA-1">
    <property type="protein sequence ID" value="HPBE_0002686101-mRNA-1"/>
    <property type="gene ID" value="HPBE_0002686101"/>
</dbReference>
<gene>
    <name evidence="1" type="ORF">HPBE_LOCUS26860</name>
</gene>
<sequence length="72" mass="8358">MEMTQRHGTLAFSGQPSELEEQAKWARIDTLDAHVLMAIARKKLEREKGADHVFVRHRYGTVEIKQGRANRR</sequence>
<proteinExistence type="predicted"/>
<name>A0A183GVZ1_HELPZ</name>
<organism evidence="2 3">
    <name type="scientific">Heligmosomoides polygyrus</name>
    <name type="common">Parasitic roundworm</name>
    <dbReference type="NCBI Taxonomy" id="6339"/>
    <lineage>
        <taxon>Eukaryota</taxon>
        <taxon>Metazoa</taxon>
        <taxon>Ecdysozoa</taxon>
        <taxon>Nematoda</taxon>
        <taxon>Chromadorea</taxon>
        <taxon>Rhabditida</taxon>
        <taxon>Rhabditina</taxon>
        <taxon>Rhabditomorpha</taxon>
        <taxon>Strongyloidea</taxon>
        <taxon>Heligmosomidae</taxon>
        <taxon>Heligmosomoides</taxon>
    </lineage>
</organism>
<protein>
    <submittedName>
        <fullName evidence="3">DUF2188 domain-containing protein</fullName>
    </submittedName>
</protein>
<accession>A0A183GVZ1</accession>
<dbReference type="EMBL" id="UZAH01041062">
    <property type="protein sequence ID" value="VDP59689.1"/>
    <property type="molecule type" value="Genomic_DNA"/>
</dbReference>
<evidence type="ECO:0000313" key="3">
    <source>
        <dbReference type="WBParaSite" id="HPBE_0002686101-mRNA-1"/>
    </source>
</evidence>
<accession>A0A3P8IS40</accession>
<reference evidence="3" key="2">
    <citation type="submission" date="2019-09" db="UniProtKB">
        <authorList>
            <consortium name="WormBaseParasite"/>
        </authorList>
    </citation>
    <scope>IDENTIFICATION</scope>
</reference>
<evidence type="ECO:0000313" key="2">
    <source>
        <dbReference type="Proteomes" id="UP000050761"/>
    </source>
</evidence>
<evidence type="ECO:0000313" key="1">
    <source>
        <dbReference type="EMBL" id="VDP59689.1"/>
    </source>
</evidence>
<dbReference type="Proteomes" id="UP000050761">
    <property type="component" value="Unassembled WGS sequence"/>
</dbReference>
<keyword evidence="2" id="KW-1185">Reference proteome</keyword>
<reference evidence="1 2" key="1">
    <citation type="submission" date="2018-11" db="EMBL/GenBank/DDBJ databases">
        <authorList>
            <consortium name="Pathogen Informatics"/>
        </authorList>
    </citation>
    <scope>NUCLEOTIDE SEQUENCE [LARGE SCALE GENOMIC DNA]</scope>
</reference>